<dbReference type="EMBL" id="MEUM01000112">
    <property type="protein sequence ID" value="OGC41312.1"/>
    <property type="molecule type" value="Genomic_DNA"/>
</dbReference>
<organism evidence="2 3">
    <name type="scientific">candidate division WOR-3 bacterium RBG_13_43_14</name>
    <dbReference type="NCBI Taxonomy" id="1802590"/>
    <lineage>
        <taxon>Bacteria</taxon>
        <taxon>Bacteria division WOR-3</taxon>
    </lineage>
</organism>
<keyword evidence="1" id="KW-0732">Signal</keyword>
<name>A0A1F4U8S2_UNCW3</name>
<evidence type="ECO:0008006" key="4">
    <source>
        <dbReference type="Google" id="ProtNLM"/>
    </source>
</evidence>
<dbReference type="Gene3D" id="2.60.40.4070">
    <property type="match status" value="1"/>
</dbReference>
<dbReference type="InterPro" id="IPR028994">
    <property type="entry name" value="Integrin_alpha_N"/>
</dbReference>
<evidence type="ECO:0000313" key="3">
    <source>
        <dbReference type="Proteomes" id="UP000177025"/>
    </source>
</evidence>
<reference evidence="2 3" key="1">
    <citation type="journal article" date="2016" name="Nat. Commun.">
        <title>Thousands of microbial genomes shed light on interconnected biogeochemical processes in an aquifer system.</title>
        <authorList>
            <person name="Anantharaman K."/>
            <person name="Brown C.T."/>
            <person name="Hug L.A."/>
            <person name="Sharon I."/>
            <person name="Castelle C.J."/>
            <person name="Probst A.J."/>
            <person name="Thomas B.C."/>
            <person name="Singh A."/>
            <person name="Wilkins M.J."/>
            <person name="Karaoz U."/>
            <person name="Brodie E.L."/>
            <person name="Williams K.H."/>
            <person name="Hubbard S.S."/>
            <person name="Banfield J.F."/>
        </authorList>
    </citation>
    <scope>NUCLEOTIDE SEQUENCE [LARGE SCALE GENOMIC DNA]</scope>
</reference>
<sequence length="292" mass="32364">MITGERTGYFTFFRRLSSGALTNAGRIKSDGIDILANANSWPFVCDYNEDGKKDLVVGQEGLSSPCNVYVYLNVGTNSAPVFSDSTPILFNGSPLTYWRTVPVLKDLDNDSKKDMILGGWYSDIRFYKNMGTNANPVFTTYLYLVNPDSSTYSNGNPPRLNFTDWDGDGDLDMITCDYYGSVFLRRNITPTQIDENNAEVIARKALIVLPSPVTQNAIFMVRAANSGVVKIKIYSGDGSLIAIPVDQYVPAGDHRFTWTLGDMDQNRLPNGMYFAALETGTGLLTQKIMIVR</sequence>
<dbReference type="AlphaFoldDB" id="A0A1F4U8S2"/>
<dbReference type="Pfam" id="PF13517">
    <property type="entry name" value="FG-GAP_3"/>
    <property type="match status" value="1"/>
</dbReference>
<dbReference type="SUPFAM" id="SSF69318">
    <property type="entry name" value="Integrin alpha N-terminal domain"/>
    <property type="match status" value="1"/>
</dbReference>
<dbReference type="InterPro" id="IPR013517">
    <property type="entry name" value="FG-GAP"/>
</dbReference>
<evidence type="ECO:0000313" key="2">
    <source>
        <dbReference type="EMBL" id="OGC41312.1"/>
    </source>
</evidence>
<accession>A0A1F4U8S2</accession>
<protein>
    <recommendedName>
        <fullName evidence="4">FlgD Ig-like domain-containing protein</fullName>
    </recommendedName>
</protein>
<gene>
    <name evidence="2" type="ORF">A2Y85_07955</name>
</gene>
<comment type="caution">
    <text evidence="2">The sequence shown here is derived from an EMBL/GenBank/DDBJ whole genome shotgun (WGS) entry which is preliminary data.</text>
</comment>
<proteinExistence type="predicted"/>
<dbReference type="Gene3D" id="2.130.10.130">
    <property type="entry name" value="Integrin alpha, N-terminal"/>
    <property type="match status" value="1"/>
</dbReference>
<evidence type="ECO:0000256" key="1">
    <source>
        <dbReference type="ARBA" id="ARBA00022729"/>
    </source>
</evidence>
<dbReference type="Proteomes" id="UP000177025">
    <property type="component" value="Unassembled WGS sequence"/>
</dbReference>